<dbReference type="Gene3D" id="1.20.1250.20">
    <property type="entry name" value="MFS general substrate transporter like domains"/>
    <property type="match status" value="1"/>
</dbReference>
<sequence length="520" mass="56671">MKMSTVAMEPSPRSEVMAKYNQNVEQRAKDPDYIFYDGEDLRDLDTEADLVVLSSDTQQHPRNWPNKKKWTVTLLVGAYCFLAPFTSTIFAPSLSSVMADTNETDPTKAALHIAMFLIAFAVAPIFLAPLSEMYGRSVVLRCGNLAFAAFCLGSGFCQTTSQLVVCRFFAGMGGSAALAIMGGVLSDIWNLEERGAASGALGTAIVMGPVLGPVCGGWMSQRASWRWTCWVPAIAAVVVEVISIFSMDESYAPTLLKRELERQKKQRPDAKLYTVLDLHSKDGKAAISLFESASRPIMYLLLDPALLLLSIYYGFVFGVLYLVIVTFQRVFGEGYGHSPGIVGADMCSEGIGAVLGMVGTTKLLGVIYRRQIKSESYKTESRLISAYAGALLVGTGLLIYGFTALKVHFVVPLIGIVLFSSGMTNAYLAIQLYIIDSYEYSASAIAGLSVLRCLFAGVFPLFGDQLFDSLGVNWGVGLLALLSLGLGLPFLPLIYVYGPRLRDVGKRNRRRVFESDMAKM</sequence>
<feature type="transmembrane region" description="Helical" evidence="6">
    <location>
        <begin position="168"/>
        <end position="189"/>
    </location>
</feature>
<keyword evidence="9" id="KW-1185">Reference proteome</keyword>
<name>A0A428QRW7_9HYPO</name>
<dbReference type="PANTHER" id="PTHR23502:SF60">
    <property type="entry name" value="MAJOR FACILITATOR SUPERFAMILY (MFS) PROFILE DOMAIN-CONTAINING PROTEIN-RELATED"/>
    <property type="match status" value="1"/>
</dbReference>
<keyword evidence="2 6" id="KW-0812">Transmembrane</keyword>
<feature type="transmembrane region" description="Helical" evidence="6">
    <location>
        <begin position="110"/>
        <end position="131"/>
    </location>
</feature>
<dbReference type="PANTHER" id="PTHR23502">
    <property type="entry name" value="MAJOR FACILITATOR SUPERFAMILY"/>
    <property type="match status" value="1"/>
</dbReference>
<feature type="transmembrane region" description="Helical" evidence="6">
    <location>
        <begin position="70"/>
        <end position="90"/>
    </location>
</feature>
<dbReference type="STRING" id="1325734.A0A428QRW7"/>
<dbReference type="OrthoDB" id="6770063at2759"/>
<dbReference type="EMBL" id="NKCI01000018">
    <property type="protein sequence ID" value="RSL68027.1"/>
    <property type="molecule type" value="Genomic_DNA"/>
</dbReference>
<reference evidence="8 9" key="1">
    <citation type="submission" date="2017-06" db="EMBL/GenBank/DDBJ databases">
        <title>Comparative genomic analysis of Ambrosia Fusariam Clade fungi.</title>
        <authorList>
            <person name="Stajich J.E."/>
            <person name="Carrillo J."/>
            <person name="Kijimoto T."/>
            <person name="Eskalen A."/>
            <person name="O'Donnell K."/>
            <person name="Kasson M."/>
        </authorList>
    </citation>
    <scope>NUCLEOTIDE SEQUENCE [LARGE SCALE GENOMIC DNA]</scope>
    <source>
        <strain evidence="8 9">NRRL62584</strain>
    </source>
</reference>
<dbReference type="SUPFAM" id="SSF103473">
    <property type="entry name" value="MFS general substrate transporter"/>
    <property type="match status" value="1"/>
</dbReference>
<evidence type="ECO:0000313" key="9">
    <source>
        <dbReference type="Proteomes" id="UP000288168"/>
    </source>
</evidence>
<organism evidence="8 9">
    <name type="scientific">Fusarium duplospermum</name>
    <dbReference type="NCBI Taxonomy" id="1325734"/>
    <lineage>
        <taxon>Eukaryota</taxon>
        <taxon>Fungi</taxon>
        <taxon>Dikarya</taxon>
        <taxon>Ascomycota</taxon>
        <taxon>Pezizomycotina</taxon>
        <taxon>Sordariomycetes</taxon>
        <taxon>Hypocreomycetidae</taxon>
        <taxon>Hypocreales</taxon>
        <taxon>Nectriaceae</taxon>
        <taxon>Fusarium</taxon>
        <taxon>Fusarium solani species complex</taxon>
    </lineage>
</organism>
<feature type="transmembrane region" description="Helical" evidence="6">
    <location>
        <begin position="474"/>
        <end position="497"/>
    </location>
</feature>
<evidence type="ECO:0000313" key="8">
    <source>
        <dbReference type="EMBL" id="RSL68027.1"/>
    </source>
</evidence>
<dbReference type="Proteomes" id="UP000288168">
    <property type="component" value="Unassembled WGS sequence"/>
</dbReference>
<dbReference type="InterPro" id="IPR011701">
    <property type="entry name" value="MFS"/>
</dbReference>
<dbReference type="InterPro" id="IPR036259">
    <property type="entry name" value="MFS_trans_sf"/>
</dbReference>
<evidence type="ECO:0000256" key="2">
    <source>
        <dbReference type="ARBA" id="ARBA00022692"/>
    </source>
</evidence>
<dbReference type="GO" id="GO:0005886">
    <property type="term" value="C:plasma membrane"/>
    <property type="evidence" value="ECO:0007669"/>
    <property type="project" value="TreeGrafter"/>
</dbReference>
<evidence type="ECO:0000256" key="3">
    <source>
        <dbReference type="ARBA" id="ARBA00022989"/>
    </source>
</evidence>
<dbReference type="PRINTS" id="PR01036">
    <property type="entry name" value="TCRTETB"/>
</dbReference>
<keyword evidence="5" id="KW-0325">Glycoprotein</keyword>
<proteinExistence type="predicted"/>
<gene>
    <name evidence="8" type="ORF">CEP54_002986</name>
</gene>
<feature type="domain" description="Major facilitator superfamily (MFS) profile" evidence="7">
    <location>
        <begin position="72"/>
        <end position="502"/>
    </location>
</feature>
<dbReference type="PROSITE" id="PS50850">
    <property type="entry name" value="MFS"/>
    <property type="match status" value="1"/>
</dbReference>
<feature type="transmembrane region" description="Helical" evidence="6">
    <location>
        <begin position="225"/>
        <end position="247"/>
    </location>
</feature>
<feature type="transmembrane region" description="Helical" evidence="6">
    <location>
        <begin position="305"/>
        <end position="331"/>
    </location>
</feature>
<dbReference type="GO" id="GO:0022857">
    <property type="term" value="F:transmembrane transporter activity"/>
    <property type="evidence" value="ECO:0007669"/>
    <property type="project" value="InterPro"/>
</dbReference>
<protein>
    <recommendedName>
        <fullName evidence="7">Major facilitator superfamily (MFS) profile domain-containing protein</fullName>
    </recommendedName>
</protein>
<feature type="transmembrane region" description="Helical" evidence="6">
    <location>
        <begin position="196"/>
        <end position="219"/>
    </location>
</feature>
<dbReference type="Pfam" id="PF07690">
    <property type="entry name" value="MFS_1"/>
    <property type="match status" value="1"/>
</dbReference>
<feature type="transmembrane region" description="Helical" evidence="6">
    <location>
        <begin position="442"/>
        <end position="462"/>
    </location>
</feature>
<evidence type="ECO:0000259" key="7">
    <source>
        <dbReference type="PROSITE" id="PS50850"/>
    </source>
</evidence>
<feature type="transmembrane region" description="Helical" evidence="6">
    <location>
        <begin position="409"/>
        <end position="430"/>
    </location>
</feature>
<dbReference type="AlphaFoldDB" id="A0A428QRW7"/>
<dbReference type="InterPro" id="IPR020846">
    <property type="entry name" value="MFS_dom"/>
</dbReference>
<evidence type="ECO:0000256" key="1">
    <source>
        <dbReference type="ARBA" id="ARBA00004141"/>
    </source>
</evidence>
<evidence type="ECO:0000256" key="6">
    <source>
        <dbReference type="SAM" id="Phobius"/>
    </source>
</evidence>
<keyword evidence="4 6" id="KW-0472">Membrane</keyword>
<accession>A0A428QRW7</accession>
<evidence type="ECO:0000256" key="4">
    <source>
        <dbReference type="ARBA" id="ARBA00023136"/>
    </source>
</evidence>
<comment type="subcellular location">
    <subcellularLocation>
        <location evidence="1">Membrane</location>
        <topology evidence="1">Multi-pass membrane protein</topology>
    </subcellularLocation>
</comment>
<feature type="transmembrane region" description="Helical" evidence="6">
    <location>
        <begin position="381"/>
        <end position="403"/>
    </location>
</feature>
<keyword evidence="3 6" id="KW-1133">Transmembrane helix</keyword>
<comment type="caution">
    <text evidence="8">The sequence shown here is derived from an EMBL/GenBank/DDBJ whole genome shotgun (WGS) entry which is preliminary data.</text>
</comment>
<evidence type="ECO:0000256" key="5">
    <source>
        <dbReference type="ARBA" id="ARBA00023180"/>
    </source>
</evidence>